<organism evidence="1 2">
    <name type="scientific">Coniochaeta pulveracea</name>
    <dbReference type="NCBI Taxonomy" id="177199"/>
    <lineage>
        <taxon>Eukaryota</taxon>
        <taxon>Fungi</taxon>
        <taxon>Dikarya</taxon>
        <taxon>Ascomycota</taxon>
        <taxon>Pezizomycotina</taxon>
        <taxon>Sordariomycetes</taxon>
        <taxon>Sordariomycetidae</taxon>
        <taxon>Coniochaetales</taxon>
        <taxon>Coniochaetaceae</taxon>
        <taxon>Coniochaeta</taxon>
    </lineage>
</organism>
<dbReference type="Proteomes" id="UP000275385">
    <property type="component" value="Unassembled WGS sequence"/>
</dbReference>
<evidence type="ECO:0000313" key="2">
    <source>
        <dbReference type="Proteomes" id="UP000275385"/>
    </source>
</evidence>
<evidence type="ECO:0000313" key="1">
    <source>
        <dbReference type="EMBL" id="RKU43976.1"/>
    </source>
</evidence>
<keyword evidence="2" id="KW-1185">Reference proteome</keyword>
<dbReference type="AlphaFoldDB" id="A0A420Y7V0"/>
<gene>
    <name evidence="1" type="ORF">DL546_005208</name>
</gene>
<name>A0A420Y7V0_9PEZI</name>
<proteinExistence type="predicted"/>
<comment type="caution">
    <text evidence="1">The sequence shown here is derived from an EMBL/GenBank/DDBJ whole genome shotgun (WGS) entry which is preliminary data.</text>
</comment>
<protein>
    <submittedName>
        <fullName evidence="1">Uncharacterized protein</fullName>
    </submittedName>
</protein>
<sequence>MCLIIQTLHSCQHKQYSNTYPCVAAGRPPNQAALTTTKFLPELRPAEEEEEEARQPACQKRHPVRPVRTLCTQCQREVVKAKAFGTGAVAGEQPANKNREYCLLPFSYWEACLRASLRAALRASF</sequence>
<dbReference type="EMBL" id="QVQW01000036">
    <property type="protein sequence ID" value="RKU43976.1"/>
    <property type="molecule type" value="Genomic_DNA"/>
</dbReference>
<reference evidence="1 2" key="1">
    <citation type="submission" date="2018-08" db="EMBL/GenBank/DDBJ databases">
        <title>Draft genome of the lignicolous fungus Coniochaeta pulveracea.</title>
        <authorList>
            <person name="Borstlap C.J."/>
            <person name="De Witt R.N."/>
            <person name="Botha A."/>
            <person name="Volschenk H."/>
        </authorList>
    </citation>
    <scope>NUCLEOTIDE SEQUENCE [LARGE SCALE GENOMIC DNA]</scope>
    <source>
        <strain evidence="1 2">CAB683</strain>
    </source>
</reference>
<accession>A0A420Y7V0</accession>